<dbReference type="Proteomes" id="UP001370590">
    <property type="component" value="Unassembled WGS sequence"/>
</dbReference>
<organism evidence="1 2">
    <name type="scientific">Nicoliella lavandulae</name>
    <dbReference type="NCBI Taxonomy" id="3082954"/>
    <lineage>
        <taxon>Bacteria</taxon>
        <taxon>Bacillati</taxon>
        <taxon>Bacillota</taxon>
        <taxon>Bacilli</taxon>
        <taxon>Lactobacillales</taxon>
        <taxon>Lactobacillaceae</taxon>
        <taxon>Nicoliella</taxon>
    </lineage>
</organism>
<proteinExistence type="predicted"/>
<reference evidence="1 2" key="1">
    <citation type="submission" date="2023-10" db="EMBL/GenBank/DDBJ databases">
        <title>Nicoliella lavandulae sp. nov. isolated from Lavandula angustifolia flowers.</title>
        <authorList>
            <person name="Alcantara C."/>
            <person name="Zuniga M."/>
            <person name="Landete J.M."/>
            <person name="Monedero V."/>
        </authorList>
    </citation>
    <scope>NUCLEOTIDE SEQUENCE [LARGE SCALE GENOMIC DNA]</scope>
    <source>
        <strain evidence="1 2">Es01</strain>
    </source>
</reference>
<dbReference type="InterPro" id="IPR011664">
    <property type="entry name" value="Abi_system_AbiD/AbiF-like"/>
</dbReference>
<dbReference type="Pfam" id="PF07751">
    <property type="entry name" value="Abi_2"/>
    <property type="match status" value="1"/>
</dbReference>
<evidence type="ECO:0000313" key="1">
    <source>
        <dbReference type="EMBL" id="MEJ6399951.1"/>
    </source>
</evidence>
<sequence length="322" mass="38461">MKNKPFKTYRQQLSILRDRNLDVGNTSKTMRYLEEENYYNIVNGYKRPFLKRDIDGKTIHPEEFKNGSSLDEMHSLYMFDRELRTIFLKYFLTFESNLKSRVSYRFSEMFKDRNSYLDFNNFSSRSEKLKDVLKTINILSSTISNYATKRGTSIQHYIDAHNEVPLWVLSGYLTMGNIGYFYSCSVDSLKNIIVQDFNKQYNRDYRREHKKLSLKSDDLDGIIQTINSFRNVCAHEEILYTHKIKRPRRKSGIKNYINVELPTQDNLFTVYFMLTLVLRKKDKKNLQKDLKNVFSKFSNNFKSILFSDIKDLMGFRDDWDNL</sequence>
<dbReference type="EMBL" id="JAWMWH010000001">
    <property type="protein sequence ID" value="MEJ6399951.1"/>
    <property type="molecule type" value="Genomic_DNA"/>
</dbReference>
<keyword evidence="2" id="KW-1185">Reference proteome</keyword>
<name>A0ABU8SJ59_9LACO</name>
<protein>
    <submittedName>
        <fullName evidence="1">Abi family protein</fullName>
    </submittedName>
</protein>
<evidence type="ECO:0000313" key="2">
    <source>
        <dbReference type="Proteomes" id="UP001370590"/>
    </source>
</evidence>
<gene>
    <name evidence="1" type="ORF">R4146_01985</name>
</gene>
<dbReference type="RefSeq" id="WP_339959781.1">
    <property type="nucleotide sequence ID" value="NZ_JAWMWH010000001.1"/>
</dbReference>
<comment type="caution">
    <text evidence="1">The sequence shown here is derived from an EMBL/GenBank/DDBJ whole genome shotgun (WGS) entry which is preliminary data.</text>
</comment>
<accession>A0ABU8SJ59</accession>